<dbReference type="EnsemblMetazoa" id="XM_030978777">
    <property type="protein sequence ID" value="XP_030834637"/>
    <property type="gene ID" value="LOC115918206"/>
</dbReference>
<keyword evidence="2" id="KW-1185">Reference proteome</keyword>
<reference evidence="2" key="1">
    <citation type="submission" date="2015-02" db="EMBL/GenBank/DDBJ databases">
        <title>Genome sequencing for Strongylocentrotus purpuratus.</title>
        <authorList>
            <person name="Murali S."/>
            <person name="Liu Y."/>
            <person name="Vee V."/>
            <person name="English A."/>
            <person name="Wang M."/>
            <person name="Skinner E."/>
            <person name="Han Y."/>
            <person name="Muzny D.M."/>
            <person name="Worley K.C."/>
            <person name="Gibbs R.A."/>
        </authorList>
    </citation>
    <scope>NUCLEOTIDE SEQUENCE</scope>
</reference>
<dbReference type="SUPFAM" id="SSF52047">
    <property type="entry name" value="RNI-like"/>
    <property type="match status" value="2"/>
</dbReference>
<dbReference type="PANTHER" id="PTHR24407">
    <property type="entry name" value="PROTEIN KINASE DOMAIN-CONTAINING PROTEIN"/>
    <property type="match status" value="1"/>
</dbReference>
<dbReference type="PANTHER" id="PTHR24407:SF14">
    <property type="entry name" value="SIR2-LIKE DOMAIN-CONTAINING PROTEIN"/>
    <property type="match status" value="1"/>
</dbReference>
<dbReference type="AlphaFoldDB" id="A0A7M7NCX7"/>
<evidence type="ECO:0000313" key="1">
    <source>
        <dbReference type="EnsemblMetazoa" id="XP_030834637"/>
    </source>
</evidence>
<name>A0A7M7NCX7_STRPU</name>
<protein>
    <submittedName>
        <fullName evidence="1">Uncharacterized protein</fullName>
    </submittedName>
</protein>
<dbReference type="InParanoid" id="A0A7M7NCX7"/>
<evidence type="ECO:0000313" key="2">
    <source>
        <dbReference type="Proteomes" id="UP000007110"/>
    </source>
</evidence>
<dbReference type="Gene3D" id="3.80.10.10">
    <property type="entry name" value="Ribonuclease Inhibitor"/>
    <property type="match status" value="2"/>
</dbReference>
<accession>A0A7M7NCX7</accession>
<sequence>MIVRKFKSDMSSILDIIIHSIQHVMSNHQIEKVKQVTADLGSAASSHYAKGLCSMPNIRSLELQNVKLSDEFYSTMASEASRSMIEELIHREASLGSAASSHYARGLCSMPKLRSLNLDRVVMSDEFYSTIASQASKSKIEELKHEFTDLGSAASSHYARVLCSMPNLRSLNLDRVRLSDEFYSTMATEASQSMIEELKHEFTDLGSAASSHYARVLCSMPNLRSLNLDRVRLSDEFYSTMATEASQSMIEELKHKFTDLGSAASSYYARGLCSMPNLRSLELLYVMLSDEFYSTMATEASKSTIEELKHEFTDLGLSASSHYARGLCSMPKLQSLNLDRVMLSDEFYSTMATEASQSMIQTLIIGGVSITPCRLHSILSLPRLQSLSLRDIRRVDMDDGETLTRQITSVYELSVEYKHVTSLWNLGLHTSCPRVQKLELNLLFSESVSSDIVTMACSPFHHLTHLHIQEYPPVVTSIELNDPVLFCKAVKTSCPRLTKLSLTDIVLTNKKAAEIIQLMKSHPYLTRIELNLCLTNVDLDSLMSEVNSEGKLTVTMKHGKVRYNNRLHAHPSVDSSPSS</sequence>
<dbReference type="RefSeq" id="XP_030834637.1">
    <property type="nucleotide sequence ID" value="XM_030978777.1"/>
</dbReference>
<reference evidence="1" key="2">
    <citation type="submission" date="2021-01" db="UniProtKB">
        <authorList>
            <consortium name="EnsemblMetazoa"/>
        </authorList>
    </citation>
    <scope>IDENTIFICATION</scope>
</reference>
<proteinExistence type="predicted"/>
<dbReference type="Proteomes" id="UP000007110">
    <property type="component" value="Unassembled WGS sequence"/>
</dbReference>
<dbReference type="InterPro" id="IPR032675">
    <property type="entry name" value="LRR_dom_sf"/>
</dbReference>
<dbReference type="KEGG" id="spu:115918206"/>
<dbReference type="GeneID" id="115918206"/>
<organism evidence="1 2">
    <name type="scientific">Strongylocentrotus purpuratus</name>
    <name type="common">Purple sea urchin</name>
    <dbReference type="NCBI Taxonomy" id="7668"/>
    <lineage>
        <taxon>Eukaryota</taxon>
        <taxon>Metazoa</taxon>
        <taxon>Echinodermata</taxon>
        <taxon>Eleutherozoa</taxon>
        <taxon>Echinozoa</taxon>
        <taxon>Echinoidea</taxon>
        <taxon>Euechinoidea</taxon>
        <taxon>Echinacea</taxon>
        <taxon>Camarodonta</taxon>
        <taxon>Echinidea</taxon>
        <taxon>Strongylocentrotidae</taxon>
        <taxon>Strongylocentrotus</taxon>
    </lineage>
</organism>